<sequence>MVNVRQLVEAIFLRGNHHQQKEDFGYMCAPQWWRVQPSSEGSEWWRMGRHARGGVGGSSWFITLYMTVASSVCLSWLTPLISIAILIDKRINKHCHHRHRQHSNNIKPKWCIK</sequence>
<keyword evidence="1" id="KW-0812">Transmembrane</keyword>
<keyword evidence="1" id="KW-0472">Membrane</keyword>
<organism evidence="2 3">
    <name type="scientific">Stylosanthes scabra</name>
    <dbReference type="NCBI Taxonomy" id="79078"/>
    <lineage>
        <taxon>Eukaryota</taxon>
        <taxon>Viridiplantae</taxon>
        <taxon>Streptophyta</taxon>
        <taxon>Embryophyta</taxon>
        <taxon>Tracheophyta</taxon>
        <taxon>Spermatophyta</taxon>
        <taxon>Magnoliopsida</taxon>
        <taxon>eudicotyledons</taxon>
        <taxon>Gunneridae</taxon>
        <taxon>Pentapetalae</taxon>
        <taxon>rosids</taxon>
        <taxon>fabids</taxon>
        <taxon>Fabales</taxon>
        <taxon>Fabaceae</taxon>
        <taxon>Papilionoideae</taxon>
        <taxon>50 kb inversion clade</taxon>
        <taxon>dalbergioids sensu lato</taxon>
        <taxon>Dalbergieae</taxon>
        <taxon>Pterocarpus clade</taxon>
        <taxon>Stylosanthes</taxon>
    </lineage>
</organism>
<feature type="transmembrane region" description="Helical" evidence="1">
    <location>
        <begin position="62"/>
        <end position="87"/>
    </location>
</feature>
<accession>A0ABU6TMG5</accession>
<evidence type="ECO:0000313" key="3">
    <source>
        <dbReference type="Proteomes" id="UP001341840"/>
    </source>
</evidence>
<proteinExistence type="predicted"/>
<dbReference type="Proteomes" id="UP001341840">
    <property type="component" value="Unassembled WGS sequence"/>
</dbReference>
<dbReference type="EMBL" id="JASCZI010091252">
    <property type="protein sequence ID" value="MED6149650.1"/>
    <property type="molecule type" value="Genomic_DNA"/>
</dbReference>
<evidence type="ECO:0000256" key="1">
    <source>
        <dbReference type="SAM" id="Phobius"/>
    </source>
</evidence>
<comment type="caution">
    <text evidence="2">The sequence shown here is derived from an EMBL/GenBank/DDBJ whole genome shotgun (WGS) entry which is preliminary data.</text>
</comment>
<reference evidence="2 3" key="1">
    <citation type="journal article" date="2023" name="Plants (Basel)">
        <title>Bridging the Gap: Combining Genomics and Transcriptomics Approaches to Understand Stylosanthes scabra, an Orphan Legume from the Brazilian Caatinga.</title>
        <authorList>
            <person name="Ferreira-Neto J.R.C."/>
            <person name="da Silva M.D."/>
            <person name="Binneck E."/>
            <person name="de Melo N.F."/>
            <person name="da Silva R.H."/>
            <person name="de Melo A.L.T.M."/>
            <person name="Pandolfi V."/>
            <person name="Bustamante F.O."/>
            <person name="Brasileiro-Vidal A.C."/>
            <person name="Benko-Iseppon A.M."/>
        </authorList>
    </citation>
    <scope>NUCLEOTIDE SEQUENCE [LARGE SCALE GENOMIC DNA]</scope>
    <source>
        <tissue evidence="2">Leaves</tissue>
    </source>
</reference>
<protein>
    <submittedName>
        <fullName evidence="2">Uncharacterized protein</fullName>
    </submittedName>
</protein>
<keyword evidence="1" id="KW-1133">Transmembrane helix</keyword>
<name>A0ABU6TMG5_9FABA</name>
<evidence type="ECO:0000313" key="2">
    <source>
        <dbReference type="EMBL" id="MED6149650.1"/>
    </source>
</evidence>
<keyword evidence="3" id="KW-1185">Reference proteome</keyword>
<gene>
    <name evidence="2" type="ORF">PIB30_064575</name>
</gene>